<keyword evidence="2" id="KW-1185">Reference proteome</keyword>
<evidence type="ECO:0000313" key="2">
    <source>
        <dbReference type="Proteomes" id="UP000431264"/>
    </source>
</evidence>
<dbReference type="Gene3D" id="2.180.10.10">
    <property type="entry name" value="RHS repeat-associated core"/>
    <property type="match status" value="1"/>
</dbReference>
<proteinExistence type="predicted"/>
<accession>A0A6I4ITP4</accession>
<evidence type="ECO:0000313" key="1">
    <source>
        <dbReference type="EMBL" id="MVO10236.1"/>
    </source>
</evidence>
<reference evidence="2" key="1">
    <citation type="submission" date="2019-05" db="EMBL/GenBank/DDBJ databases">
        <title>Flavobacterium profundi sp. nov., isolated from a deep-sea seamount.</title>
        <authorList>
            <person name="Zhang D.-C."/>
        </authorList>
    </citation>
    <scope>NUCLEOTIDE SEQUENCE [LARGE SCALE GENOMIC DNA]</scope>
    <source>
        <strain evidence="2">TP390</strain>
    </source>
</reference>
<organism evidence="1 2">
    <name type="scientific">Flavobacterium profundi</name>
    <dbReference type="NCBI Taxonomy" id="1774945"/>
    <lineage>
        <taxon>Bacteria</taxon>
        <taxon>Pseudomonadati</taxon>
        <taxon>Bacteroidota</taxon>
        <taxon>Flavobacteriia</taxon>
        <taxon>Flavobacteriales</taxon>
        <taxon>Flavobacteriaceae</taxon>
        <taxon>Flavobacterium</taxon>
    </lineage>
</organism>
<dbReference type="AlphaFoldDB" id="A0A6I4ITP4"/>
<sequence>MSKTIVYFILLLGLLSCSKDDDNTTEETYLSSYTFSFSTEEFQVHYNSENQVTGFETLDPSSSTLTKINNEIIRNNNEITAIGNASLTYNSLKQIASINDGTGNGQTELEYDASGRLINQSTTYFGGSITETKNMTYDSNNRIIKIIIHIVSSSINQYYKYNLSYDIQNNIKEINLSTSTDNSTYNLIETRLYTYDTKVNPFKKVIERLSSGNFYICPNSSFSLFETIKFNYLAAYALNWTSNNNLTHITIVSAFGEISNATYEYTYNQEGLPSKVIITDEDGGTYSQNFFYTRK</sequence>
<dbReference type="PROSITE" id="PS51257">
    <property type="entry name" value="PROKAR_LIPOPROTEIN"/>
    <property type="match status" value="1"/>
</dbReference>
<protein>
    <recommendedName>
        <fullName evidence="3">YD repeat-containing protein</fullName>
    </recommendedName>
</protein>
<evidence type="ECO:0008006" key="3">
    <source>
        <dbReference type="Google" id="ProtNLM"/>
    </source>
</evidence>
<comment type="caution">
    <text evidence="1">The sequence shown here is derived from an EMBL/GenBank/DDBJ whole genome shotgun (WGS) entry which is preliminary data.</text>
</comment>
<name>A0A6I4ITP4_9FLAO</name>
<dbReference type="Proteomes" id="UP000431264">
    <property type="component" value="Unassembled WGS sequence"/>
</dbReference>
<gene>
    <name evidence="1" type="ORF">GOQ30_13770</name>
</gene>
<dbReference type="OrthoDB" id="1361961at2"/>
<dbReference type="RefSeq" id="WP_140998665.1">
    <property type="nucleotide sequence ID" value="NZ_VDCZ01000011.1"/>
</dbReference>
<dbReference type="EMBL" id="WQLW01000011">
    <property type="protein sequence ID" value="MVO10236.1"/>
    <property type="molecule type" value="Genomic_DNA"/>
</dbReference>